<sequence>MSVSLGHAWQGWTKTSGVTITDESARCSAGLGGTASLTRRVPVRAGESLVFSLLCRRISVVLAETATAWQGPVIVYYPYEGCPEGQVMRAHTTVIRPSLQEYRLPFTVPETAGAEAFVELVVGSFESSAAELEFLRPLLEIKSAVLGSARQVAAGRLKWSAADSSFHLDALSPSAGLVVESYAAGVITLVAEKLATAPLIFVQPEASATSRHVLAKAGQFDRSTGRFVIELVSLLDASLVNVQAISGIELIINVSIEV</sequence>
<dbReference type="EMBL" id="CABVHU010000001">
    <property type="protein sequence ID" value="VVN76491.1"/>
    <property type="molecule type" value="Genomic_DNA"/>
</dbReference>
<accession>A0A5E7AL03</accession>
<gene>
    <name evidence="1" type="ORF">PS833_00769</name>
</gene>
<name>A0A5E7AL03_PSEFL</name>
<protein>
    <submittedName>
        <fullName evidence="1">Uncharacterized protein</fullName>
    </submittedName>
</protein>
<evidence type="ECO:0000313" key="1">
    <source>
        <dbReference type="EMBL" id="VVN76491.1"/>
    </source>
</evidence>
<dbReference type="RefSeq" id="WP_150796670.1">
    <property type="nucleotide sequence ID" value="NZ_CABVHU010000001.1"/>
</dbReference>
<dbReference type="AlphaFoldDB" id="A0A5E7AL03"/>
<organism evidence="1 2">
    <name type="scientific">Pseudomonas fluorescens</name>
    <dbReference type="NCBI Taxonomy" id="294"/>
    <lineage>
        <taxon>Bacteria</taxon>
        <taxon>Pseudomonadati</taxon>
        <taxon>Pseudomonadota</taxon>
        <taxon>Gammaproteobacteria</taxon>
        <taxon>Pseudomonadales</taxon>
        <taxon>Pseudomonadaceae</taxon>
        <taxon>Pseudomonas</taxon>
    </lineage>
</organism>
<dbReference type="Proteomes" id="UP000409037">
    <property type="component" value="Unassembled WGS sequence"/>
</dbReference>
<reference evidence="1 2" key="1">
    <citation type="submission" date="2019-09" db="EMBL/GenBank/DDBJ databases">
        <authorList>
            <person name="Chandra G."/>
            <person name="Truman W A."/>
        </authorList>
    </citation>
    <scope>NUCLEOTIDE SEQUENCE [LARGE SCALE GENOMIC DNA]</scope>
    <source>
        <strain evidence="1">PS833</strain>
    </source>
</reference>
<proteinExistence type="predicted"/>
<evidence type="ECO:0000313" key="2">
    <source>
        <dbReference type="Proteomes" id="UP000409037"/>
    </source>
</evidence>